<feature type="compositionally biased region" description="Basic and acidic residues" evidence="1">
    <location>
        <begin position="213"/>
        <end position="222"/>
    </location>
</feature>
<keyword evidence="3" id="KW-1185">Reference proteome</keyword>
<evidence type="ECO:0000313" key="3">
    <source>
        <dbReference type="Proteomes" id="UP001232163"/>
    </source>
</evidence>
<feature type="compositionally biased region" description="Basic and acidic residues" evidence="1">
    <location>
        <begin position="384"/>
        <end position="393"/>
    </location>
</feature>
<evidence type="ECO:0000313" key="2">
    <source>
        <dbReference type="EMBL" id="MDP9763653.1"/>
    </source>
</evidence>
<organism evidence="2 3">
    <name type="scientific">Deinococcus enclensis</name>
    <dbReference type="NCBI Taxonomy" id="1049582"/>
    <lineage>
        <taxon>Bacteria</taxon>
        <taxon>Thermotogati</taxon>
        <taxon>Deinococcota</taxon>
        <taxon>Deinococci</taxon>
        <taxon>Deinococcales</taxon>
        <taxon>Deinococcaceae</taxon>
        <taxon>Deinococcus</taxon>
    </lineage>
</organism>
<protein>
    <recommendedName>
        <fullName evidence="4">DUF3618 domain-containing protein</fullName>
    </recommendedName>
</protein>
<reference evidence="2 3" key="1">
    <citation type="submission" date="2023-07" db="EMBL/GenBank/DDBJ databases">
        <title>Genomic Encyclopedia of Type Strains, Phase IV (KMG-IV): sequencing the most valuable type-strain genomes for metagenomic binning, comparative biology and taxonomic classification.</title>
        <authorList>
            <person name="Goeker M."/>
        </authorList>
    </citation>
    <scope>NUCLEOTIDE SEQUENCE [LARGE SCALE GENOMIC DNA]</scope>
    <source>
        <strain evidence="2 3">NIO-1023</strain>
    </source>
</reference>
<sequence length="393" mass="40458">MNGKHDHDPPHTTERELITEREAARERLRASVDTLAQQANLHVQMQKDPLKMIGGASAVGAVLGLMMGRQMRRTKKIYVDAESPAKYQKALIKAQKSQKGGGVGGALVATLGTLAVKTLTERVITPRLEQLSTSLLDRAGQAPAAGPRAALDRGQQVTFTEVDRVTGRPATFDKPVTGPVTLTTGEGGQVVVKEGRTPVHSSAATAAFLKEPQGGEDHHPKADAPGLHTSGRPAHASHDRSGTVTAVSPVTPTHPGVVPMPESQVEAKAVGTAIPDTDRRNPTASAALPGGQTPHSTGATGPAVTPRHAGVVSMPDSQVDAKATGTAIDPLHRSNPNAGPVTRPGTGAVGTGPTGPVVTPAHAGVVRMPDSQVEAKASGTPIAGDERGNPNAR</sequence>
<dbReference type="EMBL" id="JAURUR010000002">
    <property type="protein sequence ID" value="MDP9763653.1"/>
    <property type="molecule type" value="Genomic_DNA"/>
</dbReference>
<feature type="region of interest" description="Disordered" evidence="1">
    <location>
        <begin position="326"/>
        <end position="393"/>
    </location>
</feature>
<dbReference type="Proteomes" id="UP001232163">
    <property type="component" value="Unassembled WGS sequence"/>
</dbReference>
<feature type="compositionally biased region" description="Polar residues" evidence="1">
    <location>
        <begin position="242"/>
        <end position="251"/>
    </location>
</feature>
<feature type="region of interest" description="Disordered" evidence="1">
    <location>
        <begin position="211"/>
        <end position="303"/>
    </location>
</feature>
<gene>
    <name evidence="2" type="ORF">QO006_001070</name>
</gene>
<evidence type="ECO:0008006" key="4">
    <source>
        <dbReference type="Google" id="ProtNLM"/>
    </source>
</evidence>
<evidence type="ECO:0000256" key="1">
    <source>
        <dbReference type="SAM" id="MobiDB-lite"/>
    </source>
</evidence>
<name>A0ABT9MAQ6_9DEIO</name>
<dbReference type="RefSeq" id="WP_307464707.1">
    <property type="nucleotide sequence ID" value="NZ_JAURUR010000002.1"/>
</dbReference>
<proteinExistence type="predicted"/>
<comment type="caution">
    <text evidence="2">The sequence shown here is derived from an EMBL/GenBank/DDBJ whole genome shotgun (WGS) entry which is preliminary data.</text>
</comment>
<accession>A0ABT9MAQ6</accession>